<evidence type="ECO:0000313" key="1">
    <source>
        <dbReference type="EMBL" id="KKK55669.1"/>
    </source>
</evidence>
<organism evidence="1">
    <name type="scientific">marine sediment metagenome</name>
    <dbReference type="NCBI Taxonomy" id="412755"/>
    <lineage>
        <taxon>unclassified sequences</taxon>
        <taxon>metagenomes</taxon>
        <taxon>ecological metagenomes</taxon>
    </lineage>
</organism>
<feature type="non-terminal residue" evidence="1">
    <location>
        <position position="113"/>
    </location>
</feature>
<gene>
    <name evidence="1" type="ORF">LCGC14_3072250</name>
</gene>
<accession>A0A0F8YNC2</accession>
<name>A0A0F8YNC2_9ZZZZ</name>
<dbReference type="EMBL" id="LAZR01065380">
    <property type="protein sequence ID" value="KKK55669.1"/>
    <property type="molecule type" value="Genomic_DNA"/>
</dbReference>
<comment type="caution">
    <text evidence="1">The sequence shown here is derived from an EMBL/GenBank/DDBJ whole genome shotgun (WGS) entry which is preliminary data.</text>
</comment>
<reference evidence="1" key="1">
    <citation type="journal article" date="2015" name="Nature">
        <title>Complex archaea that bridge the gap between prokaryotes and eukaryotes.</title>
        <authorList>
            <person name="Spang A."/>
            <person name="Saw J.H."/>
            <person name="Jorgensen S.L."/>
            <person name="Zaremba-Niedzwiedzka K."/>
            <person name="Martijn J."/>
            <person name="Lind A.E."/>
            <person name="van Eijk R."/>
            <person name="Schleper C."/>
            <person name="Guy L."/>
            <person name="Ettema T.J."/>
        </authorList>
    </citation>
    <scope>NUCLEOTIDE SEQUENCE</scope>
</reference>
<proteinExistence type="predicted"/>
<protein>
    <submittedName>
        <fullName evidence="1">Uncharacterized protein</fullName>
    </submittedName>
</protein>
<sequence>MPFNDSLFTFTIEENQTLAYEKNVMKDHGSQKLIPTLADAAKTFISCAENIRETTESIICSCVDITGTKRVDYKSIPHIKINELKILATLYNSAAKRLKVAARKLLEGDLRDD</sequence>
<dbReference type="AlphaFoldDB" id="A0A0F8YNC2"/>